<evidence type="ECO:0000256" key="1">
    <source>
        <dbReference type="SAM" id="MobiDB-lite"/>
    </source>
</evidence>
<sequence>MAPLGGIWVPMAQRILKQALSAGARMTEVVRINISAASRISQVRLEPAAVRTAVSGGGVRQPLHPFALRRQLKRSGTRWYHARQTSTSSTLSFSFSPRRFHAAVRRFIRTGRPSRPRHVDRAAFLQSPIASQAVWRAPGRAPFASALRPSLTGGALPRTAGGYAAGAAGRGGARYFSHAPAAPAQVVQNVSQAMRAFWLSGQRARFDGTDGQGRTCYRAISSLEEETARRLAVPALPALAPGAFVDFPLTPTITALAPLMAAGVRSRSGSGSAFPSKMATGFGFTAAPAATTSPTTLNTEGFLDVLGVDFSRALQELGAVMADLRRLAGLGDLPVLLEHDAVLRVRFPGVDAVTVDRLCEDLGVTRGLVGQDPGFDTTADVTLALRFPFAPDKAKTASLTSPGESTRESSAIDEGIYTDYDDMDDVGDPWLLSLPPSPHSHYGGLEPAAVSSGQPVSSEPDGLQGVYRFLKACDQVQGRC</sequence>
<dbReference type="EMBL" id="GL629765">
    <property type="protein sequence ID" value="EFX03992.1"/>
    <property type="molecule type" value="Genomic_DNA"/>
</dbReference>
<keyword evidence="2" id="KW-0418">Kinase</keyword>
<keyword evidence="2" id="KW-0808">Transferase</keyword>
<dbReference type="GO" id="GO:0043248">
    <property type="term" value="P:proteasome assembly"/>
    <property type="evidence" value="ECO:0007669"/>
    <property type="project" value="TreeGrafter"/>
</dbReference>
<accession>F0XDR4</accession>
<feature type="region of interest" description="Disordered" evidence="1">
    <location>
        <begin position="394"/>
        <end position="414"/>
    </location>
</feature>
<keyword evidence="3" id="KW-1185">Reference proteome</keyword>
<dbReference type="GeneID" id="25982053"/>
<dbReference type="STRING" id="655863.F0XDR4"/>
<dbReference type="AlphaFoldDB" id="F0XDR4"/>
<dbReference type="eggNOG" id="ENOG502S2SB">
    <property type="taxonomic scope" value="Eukaryota"/>
</dbReference>
<dbReference type="PANTHER" id="PTHR42342">
    <property type="entry name" value="STATIONARY PHASE PROTEIN 5"/>
    <property type="match status" value="1"/>
</dbReference>
<organism evidence="3">
    <name type="scientific">Grosmannia clavigera (strain kw1407 / UAMH 11150)</name>
    <name type="common">Blue stain fungus</name>
    <name type="synonym">Graphiocladiella clavigera</name>
    <dbReference type="NCBI Taxonomy" id="655863"/>
    <lineage>
        <taxon>Eukaryota</taxon>
        <taxon>Fungi</taxon>
        <taxon>Dikarya</taxon>
        <taxon>Ascomycota</taxon>
        <taxon>Pezizomycotina</taxon>
        <taxon>Sordariomycetes</taxon>
        <taxon>Sordariomycetidae</taxon>
        <taxon>Ophiostomatales</taxon>
        <taxon>Ophiostomataceae</taxon>
        <taxon>Leptographium</taxon>
    </lineage>
</organism>
<dbReference type="InParanoid" id="F0XDR4"/>
<evidence type="ECO:0000313" key="2">
    <source>
        <dbReference type="EMBL" id="EFX03992.1"/>
    </source>
</evidence>
<dbReference type="RefSeq" id="XP_014173474.1">
    <property type="nucleotide sequence ID" value="XM_014317999.1"/>
</dbReference>
<dbReference type="PANTHER" id="PTHR42342:SF1">
    <property type="entry name" value="STATIONARY PHASE PROTEIN 5"/>
    <property type="match status" value="1"/>
</dbReference>
<dbReference type="OrthoDB" id="5415241at2759"/>
<evidence type="ECO:0000313" key="3">
    <source>
        <dbReference type="Proteomes" id="UP000007796"/>
    </source>
</evidence>
<dbReference type="InterPro" id="IPR038816">
    <property type="entry name" value="Stationary_phase_5"/>
</dbReference>
<name>F0XDR4_GROCL</name>
<reference evidence="2 3" key="1">
    <citation type="journal article" date="2011" name="Proc. Natl. Acad. Sci. U.S.A.">
        <title>Genome and transcriptome analyses of the mountain pine beetle-fungal symbiont Grosmannia clavigera, a lodgepole pine pathogen.</title>
        <authorList>
            <person name="DiGuistini S."/>
            <person name="Wang Y."/>
            <person name="Liao N.Y."/>
            <person name="Taylor G."/>
            <person name="Tanguay P."/>
            <person name="Feau N."/>
            <person name="Henrissat B."/>
            <person name="Chan S.K."/>
            <person name="Hesse-Orce U."/>
            <person name="Alamouti S.M."/>
            <person name="Tsui C.K.M."/>
            <person name="Docking R.T."/>
            <person name="Levasseur A."/>
            <person name="Haridas S."/>
            <person name="Robertson G."/>
            <person name="Birol I."/>
            <person name="Holt R.A."/>
            <person name="Marra M.A."/>
            <person name="Hamelin R.C."/>
            <person name="Hirst M."/>
            <person name="Jones S.J.M."/>
            <person name="Bohlmann J."/>
            <person name="Breuil C."/>
        </authorList>
    </citation>
    <scope>NUCLEOTIDE SEQUENCE [LARGE SCALE GENOMIC DNA]</scope>
    <source>
        <strain evidence="3">kw1407 / UAMH 11150</strain>
    </source>
</reference>
<dbReference type="GO" id="GO:0016301">
    <property type="term" value="F:kinase activity"/>
    <property type="evidence" value="ECO:0007669"/>
    <property type="project" value="UniProtKB-KW"/>
</dbReference>
<dbReference type="Proteomes" id="UP000007796">
    <property type="component" value="Unassembled WGS sequence"/>
</dbReference>
<gene>
    <name evidence="2" type="ORF">CMQ_920</name>
</gene>
<proteinExistence type="predicted"/>
<dbReference type="HOGENOM" id="CLU_035164_0_0_1"/>
<dbReference type="GO" id="GO:0070628">
    <property type="term" value="F:proteasome binding"/>
    <property type="evidence" value="ECO:0007669"/>
    <property type="project" value="InterPro"/>
</dbReference>
<protein>
    <submittedName>
        <fullName evidence="2">Casein kinase 2 beta 2 subunit</fullName>
    </submittedName>
</protein>